<dbReference type="Proteomes" id="UP000428260">
    <property type="component" value="Chromosome"/>
</dbReference>
<dbReference type="PROSITE" id="PS51257">
    <property type="entry name" value="PROKAR_LIPOPROTEIN"/>
    <property type="match status" value="1"/>
</dbReference>
<evidence type="ECO:0000313" key="3">
    <source>
        <dbReference type="Proteomes" id="UP000428260"/>
    </source>
</evidence>
<feature type="domain" description="DUF4934" evidence="1">
    <location>
        <begin position="66"/>
        <end position="128"/>
    </location>
</feature>
<reference evidence="2 3" key="1">
    <citation type="submission" date="2019-11" db="EMBL/GenBank/DDBJ databases">
        <authorList>
            <person name="Zheng R.K."/>
            <person name="Sun C.M."/>
        </authorList>
    </citation>
    <scope>NUCLEOTIDE SEQUENCE [LARGE SCALE GENOMIC DNA]</scope>
    <source>
        <strain evidence="2 3">WC007</strain>
    </source>
</reference>
<proteinExistence type="predicted"/>
<organism evidence="2 3">
    <name type="scientific">Maribellus comscasis</name>
    <dbReference type="NCBI Taxonomy" id="2681766"/>
    <lineage>
        <taxon>Bacteria</taxon>
        <taxon>Pseudomonadati</taxon>
        <taxon>Bacteroidota</taxon>
        <taxon>Bacteroidia</taxon>
        <taxon>Marinilabiliales</taxon>
        <taxon>Prolixibacteraceae</taxon>
        <taxon>Maribellus</taxon>
    </lineage>
</organism>
<evidence type="ECO:0000259" key="1">
    <source>
        <dbReference type="Pfam" id="PF16288"/>
    </source>
</evidence>
<keyword evidence="3" id="KW-1185">Reference proteome</keyword>
<dbReference type="InterPro" id="IPR032558">
    <property type="entry name" value="DUF4934"/>
</dbReference>
<name>A0A6I6K5T2_9BACT</name>
<protein>
    <submittedName>
        <fullName evidence="2">DUF4934 domain-containing protein</fullName>
    </submittedName>
</protein>
<dbReference type="RefSeq" id="WP_158870424.1">
    <property type="nucleotide sequence ID" value="NZ_CP046401.1"/>
</dbReference>
<accession>A0A6I6K5T2</accession>
<dbReference type="KEGG" id="mcos:GM418_26020"/>
<dbReference type="AlphaFoldDB" id="A0A6I6K5T2"/>
<sequence>MKQKTIKSGVKNIKKQFHHFIFVLLLFMIGCSPEEKKQDNVLYNVGISEAFGQDVNVNISEIAEGKIEYVPLDSDKKYLLAQNPDFYLNGNEIIAFAKNQIYVFDRTSGRFLREIGHYGNDPGGYNKVVQTFPFDEEKKLVYTSGWDPKSYYRYSADGSFSDKVTAYSIDKEGDIMDNVFGEIVTSIAPLNDTCFVGYVWNIDGKQEAKLIVFNENNHRIKIFPQYNHFDYDIKRDGISVYGWNAKYYQLDNQLHFYERFTDTVYTVSMDTLLPKFVLNSGETSTTNATDYTKSKGEVPFLPIENIFESNRYLFFKIRKPKENFESEYYYGYFDKKSQITKVSNSIGGFENDINNFIPFRFVSSNQNNEIVGYYDAYEVKLWFDENPDKSAELPEEFQKLKNIKETDNPVVMIAKLKE</sequence>
<evidence type="ECO:0000313" key="2">
    <source>
        <dbReference type="EMBL" id="QGY46993.1"/>
    </source>
</evidence>
<gene>
    <name evidence="2" type="ORF">GM418_26020</name>
</gene>
<dbReference type="EMBL" id="CP046401">
    <property type="protein sequence ID" value="QGY46993.1"/>
    <property type="molecule type" value="Genomic_DNA"/>
</dbReference>
<dbReference type="Pfam" id="PF16288">
    <property type="entry name" value="DUF4934"/>
    <property type="match status" value="1"/>
</dbReference>
<dbReference type="SUPFAM" id="SSF82171">
    <property type="entry name" value="DPP6 N-terminal domain-like"/>
    <property type="match status" value="1"/>
</dbReference>